<gene>
    <name evidence="8" type="ORF">S40285_09760</name>
</gene>
<evidence type="ECO:0000313" key="8">
    <source>
        <dbReference type="EMBL" id="KFA60177.1"/>
    </source>
</evidence>
<keyword evidence="5" id="KW-0479">Metal-binding</keyword>
<evidence type="ECO:0000256" key="3">
    <source>
        <dbReference type="ARBA" id="ARBA00010617"/>
    </source>
</evidence>
<evidence type="ECO:0000313" key="9">
    <source>
        <dbReference type="Proteomes" id="UP000028524"/>
    </source>
</evidence>
<dbReference type="InterPro" id="IPR002403">
    <property type="entry name" value="Cyt_P450_E_grp-IV"/>
</dbReference>
<keyword evidence="7" id="KW-0560">Oxidoreductase</keyword>
<protein>
    <submittedName>
        <fullName evidence="8">Uncharacterized protein</fullName>
    </submittedName>
</protein>
<dbReference type="GO" id="GO:0008395">
    <property type="term" value="F:steroid hydroxylase activity"/>
    <property type="evidence" value="ECO:0007669"/>
    <property type="project" value="TreeGrafter"/>
</dbReference>
<keyword evidence="9" id="KW-1185">Reference proteome</keyword>
<organism evidence="8 9">
    <name type="scientific">Stachybotrys chlorohalonatus (strain IBT 40285)</name>
    <dbReference type="NCBI Taxonomy" id="1283841"/>
    <lineage>
        <taxon>Eukaryota</taxon>
        <taxon>Fungi</taxon>
        <taxon>Dikarya</taxon>
        <taxon>Ascomycota</taxon>
        <taxon>Pezizomycotina</taxon>
        <taxon>Sordariomycetes</taxon>
        <taxon>Hypocreomycetidae</taxon>
        <taxon>Hypocreales</taxon>
        <taxon>Stachybotryaceae</taxon>
        <taxon>Stachybotrys</taxon>
    </lineage>
</organism>
<dbReference type="Proteomes" id="UP000028524">
    <property type="component" value="Unassembled WGS sequence"/>
</dbReference>
<dbReference type="Pfam" id="PF00067">
    <property type="entry name" value="p450"/>
    <property type="match status" value="1"/>
</dbReference>
<evidence type="ECO:0000256" key="6">
    <source>
        <dbReference type="ARBA" id="ARBA00023004"/>
    </source>
</evidence>
<evidence type="ECO:0000256" key="1">
    <source>
        <dbReference type="ARBA" id="ARBA00001971"/>
    </source>
</evidence>
<comment type="cofactor">
    <cofactor evidence="1">
        <name>heme</name>
        <dbReference type="ChEBI" id="CHEBI:30413"/>
    </cofactor>
</comment>
<dbReference type="GO" id="GO:0016705">
    <property type="term" value="F:oxidoreductase activity, acting on paired donors, with incorporation or reduction of molecular oxygen"/>
    <property type="evidence" value="ECO:0007669"/>
    <property type="project" value="InterPro"/>
</dbReference>
<evidence type="ECO:0000256" key="7">
    <source>
        <dbReference type="ARBA" id="ARBA00023033"/>
    </source>
</evidence>
<dbReference type="Gene3D" id="1.10.630.10">
    <property type="entry name" value="Cytochrome P450"/>
    <property type="match status" value="1"/>
</dbReference>
<keyword evidence="6" id="KW-0408">Iron</keyword>
<dbReference type="InterPro" id="IPR001128">
    <property type="entry name" value="Cyt_P450"/>
</dbReference>
<sequence>MDTKVYVLTNPADVTVAFQTTAALNFDTHLARLLKNFGVSPMAFEKAWNKPKPGDQSYIPNNPINPNQLDLIHLVESSWAKQLLSGTHMNKLSQVFIDSILKTLHWDQLDRFISLRPLPCLWCGEQCTHHLYRYISLHSLCRFLIVEATTRSLFGNQLHEVEPNVVEIMGCFNDHVWMIVFGYKNPWNNLVDRPRKLLISALKEFIQHGNRETDDVAWAVRMMLQAMEQVEIDLESRASMILMSFWAAVSNEYNTVFWMLSYILHDQDLLRRTVNETEQAWRSGQLDIKYLCSNSPVVDAVLQETLRLKNGAGA</sequence>
<dbReference type="GO" id="GO:0005506">
    <property type="term" value="F:iron ion binding"/>
    <property type="evidence" value="ECO:0007669"/>
    <property type="project" value="InterPro"/>
</dbReference>
<name>A0A084Q892_STAC4</name>
<dbReference type="OrthoDB" id="1470350at2759"/>
<dbReference type="PANTHER" id="PTHR24304">
    <property type="entry name" value="CYTOCHROME P450 FAMILY 7"/>
    <property type="match status" value="1"/>
</dbReference>
<dbReference type="PRINTS" id="PR00465">
    <property type="entry name" value="EP450IV"/>
</dbReference>
<proteinExistence type="inferred from homology"/>
<evidence type="ECO:0000256" key="5">
    <source>
        <dbReference type="ARBA" id="ARBA00022723"/>
    </source>
</evidence>
<dbReference type="EMBL" id="KL661841">
    <property type="protein sequence ID" value="KFA60177.1"/>
    <property type="molecule type" value="Genomic_DNA"/>
</dbReference>
<dbReference type="InterPro" id="IPR036396">
    <property type="entry name" value="Cyt_P450_sf"/>
</dbReference>
<dbReference type="HOGENOM" id="CLU_887278_0_0_1"/>
<keyword evidence="7" id="KW-0503">Monooxygenase</keyword>
<comment type="pathway">
    <text evidence="2">Mycotoxin biosynthesis.</text>
</comment>
<comment type="similarity">
    <text evidence="3">Belongs to the cytochrome P450 family.</text>
</comment>
<feature type="non-terminal residue" evidence="8">
    <location>
        <position position="314"/>
    </location>
</feature>
<dbReference type="GO" id="GO:0020037">
    <property type="term" value="F:heme binding"/>
    <property type="evidence" value="ECO:0007669"/>
    <property type="project" value="InterPro"/>
</dbReference>
<evidence type="ECO:0000256" key="4">
    <source>
        <dbReference type="ARBA" id="ARBA00022617"/>
    </source>
</evidence>
<keyword evidence="4" id="KW-0349">Heme</keyword>
<dbReference type="SUPFAM" id="SSF48264">
    <property type="entry name" value="Cytochrome P450"/>
    <property type="match status" value="1"/>
</dbReference>
<evidence type="ECO:0000256" key="2">
    <source>
        <dbReference type="ARBA" id="ARBA00004685"/>
    </source>
</evidence>
<reference evidence="8 9" key="1">
    <citation type="journal article" date="2014" name="BMC Genomics">
        <title>Comparative genome sequencing reveals chemotype-specific gene clusters in the toxigenic black mold Stachybotrys.</title>
        <authorList>
            <person name="Semeiks J."/>
            <person name="Borek D."/>
            <person name="Otwinowski Z."/>
            <person name="Grishin N.V."/>
        </authorList>
    </citation>
    <scope>NUCLEOTIDE SEQUENCE [LARGE SCALE GENOMIC DNA]</scope>
    <source>
        <strain evidence="8 9">IBT 40285</strain>
    </source>
</reference>
<dbReference type="AlphaFoldDB" id="A0A084Q892"/>
<dbReference type="InterPro" id="IPR050529">
    <property type="entry name" value="CYP450_sterol_14alpha_dmase"/>
</dbReference>
<accession>A0A084Q892</accession>
<dbReference type="InParanoid" id="A0A084Q892"/>
<dbReference type="PANTHER" id="PTHR24304:SF2">
    <property type="entry name" value="24-HYDROXYCHOLESTEROL 7-ALPHA-HYDROXYLASE"/>
    <property type="match status" value="1"/>
</dbReference>
<dbReference type="STRING" id="1283841.A0A084Q892"/>